<dbReference type="OrthoDB" id="764172at2759"/>
<dbReference type="InterPro" id="IPR052421">
    <property type="entry name" value="PCW_Enzyme_Inhibitor"/>
</dbReference>
<dbReference type="SMART" id="SM00856">
    <property type="entry name" value="PMEI"/>
    <property type="match status" value="1"/>
</dbReference>
<sequence length="183" mass="20639">MASFARFLLIATSLATILFINPSAAKSSRPLVTYADINTICSKTEDQPFCFRVLTNQTFRPYETDLLGLAKIPINLALTGAFYIKRDIPPLLKQAKNYKEREAYTLCTQNYNDAYDTVRKAIRFRVKGDYRGLRVAALSGGEEAKACGVRVAQFNPSSPLLQKNGELKNYFNIIWVISNRLIE</sequence>
<evidence type="ECO:0000256" key="1">
    <source>
        <dbReference type="ARBA" id="ARBA00022729"/>
    </source>
</evidence>
<dbReference type="PANTHER" id="PTHR36710">
    <property type="entry name" value="PECTINESTERASE INHIBITOR-LIKE"/>
    <property type="match status" value="1"/>
</dbReference>
<evidence type="ECO:0000313" key="7">
    <source>
        <dbReference type="Proteomes" id="UP000187203"/>
    </source>
</evidence>
<dbReference type="AlphaFoldDB" id="A0A1R3KXM7"/>
<dbReference type="CDD" id="cd15797">
    <property type="entry name" value="PMEI"/>
    <property type="match status" value="1"/>
</dbReference>
<protein>
    <submittedName>
        <fullName evidence="6">Pectinesterase inhibitor</fullName>
    </submittedName>
</protein>
<proteinExistence type="inferred from homology"/>
<evidence type="ECO:0000313" key="6">
    <source>
        <dbReference type="EMBL" id="OMP11864.1"/>
    </source>
</evidence>
<dbReference type="NCBIfam" id="TIGR01614">
    <property type="entry name" value="PME_inhib"/>
    <property type="match status" value="1"/>
</dbReference>
<dbReference type="EMBL" id="AWUE01010159">
    <property type="protein sequence ID" value="OMP11864.1"/>
    <property type="molecule type" value="Genomic_DNA"/>
</dbReference>
<dbReference type="InterPro" id="IPR035513">
    <property type="entry name" value="Invertase/methylesterase_inhib"/>
</dbReference>
<keyword evidence="7" id="KW-1185">Reference proteome</keyword>
<evidence type="ECO:0000256" key="2">
    <source>
        <dbReference type="ARBA" id="ARBA00023157"/>
    </source>
</evidence>
<dbReference type="InterPro" id="IPR034086">
    <property type="entry name" value="PMEI_plant"/>
</dbReference>
<dbReference type="PANTHER" id="PTHR36710:SF18">
    <property type="entry name" value="PECTINESTERASE INHIBITOR 5-RELATED"/>
    <property type="match status" value="1"/>
</dbReference>
<evidence type="ECO:0000256" key="3">
    <source>
        <dbReference type="ARBA" id="ARBA00038471"/>
    </source>
</evidence>
<dbReference type="Proteomes" id="UP000187203">
    <property type="component" value="Unassembled WGS sequence"/>
</dbReference>
<evidence type="ECO:0000259" key="5">
    <source>
        <dbReference type="SMART" id="SM00856"/>
    </source>
</evidence>
<dbReference type="InterPro" id="IPR006501">
    <property type="entry name" value="Pectinesterase_inhib_dom"/>
</dbReference>
<organism evidence="6 7">
    <name type="scientific">Corchorus olitorius</name>
    <dbReference type="NCBI Taxonomy" id="93759"/>
    <lineage>
        <taxon>Eukaryota</taxon>
        <taxon>Viridiplantae</taxon>
        <taxon>Streptophyta</taxon>
        <taxon>Embryophyta</taxon>
        <taxon>Tracheophyta</taxon>
        <taxon>Spermatophyta</taxon>
        <taxon>Magnoliopsida</taxon>
        <taxon>eudicotyledons</taxon>
        <taxon>Gunneridae</taxon>
        <taxon>Pentapetalae</taxon>
        <taxon>rosids</taxon>
        <taxon>malvids</taxon>
        <taxon>Malvales</taxon>
        <taxon>Malvaceae</taxon>
        <taxon>Grewioideae</taxon>
        <taxon>Apeibeae</taxon>
        <taxon>Corchorus</taxon>
    </lineage>
</organism>
<keyword evidence="2" id="KW-1015">Disulfide bond</keyword>
<evidence type="ECO:0000256" key="4">
    <source>
        <dbReference type="SAM" id="SignalP"/>
    </source>
</evidence>
<dbReference type="Gene3D" id="1.20.140.40">
    <property type="entry name" value="Invertase/pectin methylesterase inhibitor family protein"/>
    <property type="match status" value="1"/>
</dbReference>
<comment type="caution">
    <text evidence="6">The sequence shown here is derived from an EMBL/GenBank/DDBJ whole genome shotgun (WGS) entry which is preliminary data.</text>
</comment>
<reference evidence="7" key="1">
    <citation type="submission" date="2013-09" db="EMBL/GenBank/DDBJ databases">
        <title>Corchorus olitorius genome sequencing.</title>
        <authorList>
            <person name="Alam M."/>
            <person name="Haque M.S."/>
            <person name="Islam M.S."/>
            <person name="Emdad E.M."/>
            <person name="Islam M.M."/>
            <person name="Ahmed B."/>
            <person name="Halim A."/>
            <person name="Hossen Q.M.M."/>
            <person name="Hossain M.Z."/>
            <person name="Ahmed R."/>
            <person name="Khan M.M."/>
            <person name="Islam R."/>
            <person name="Rashid M.M."/>
            <person name="Khan S.A."/>
            <person name="Rahman M.S."/>
            <person name="Alam M."/>
            <person name="Yahiya A.S."/>
            <person name="Khan M.S."/>
            <person name="Azam M.S."/>
            <person name="Haque T."/>
            <person name="Lashkar M.Z.H."/>
            <person name="Akhand A.I."/>
            <person name="Morshed G."/>
            <person name="Roy S."/>
            <person name="Uddin K.S."/>
            <person name="Rabeya T."/>
            <person name="Hossain A.S."/>
            <person name="Chowdhury A."/>
            <person name="Snigdha A.R."/>
            <person name="Mortoza M.S."/>
            <person name="Matin S.A."/>
            <person name="Hoque S.M.E."/>
            <person name="Islam M.K."/>
            <person name="Roy D.K."/>
            <person name="Haider R."/>
            <person name="Moosa M.M."/>
            <person name="Elias S.M."/>
            <person name="Hasan A.M."/>
            <person name="Jahan S."/>
            <person name="Shafiuddin M."/>
            <person name="Mahmood N."/>
            <person name="Shommy N.S."/>
        </authorList>
    </citation>
    <scope>NUCLEOTIDE SEQUENCE [LARGE SCALE GENOMIC DNA]</scope>
    <source>
        <strain evidence="7">cv. O-4</strain>
    </source>
</reference>
<accession>A0A1R3KXM7</accession>
<feature type="signal peptide" evidence="4">
    <location>
        <begin position="1"/>
        <end position="25"/>
    </location>
</feature>
<gene>
    <name evidence="6" type="ORF">COLO4_03638</name>
</gene>
<keyword evidence="1 4" id="KW-0732">Signal</keyword>
<name>A0A1R3KXM7_9ROSI</name>
<dbReference type="SUPFAM" id="SSF101148">
    <property type="entry name" value="Plant invertase/pectin methylesterase inhibitor"/>
    <property type="match status" value="1"/>
</dbReference>
<comment type="similarity">
    <text evidence="3">Belongs to the PMEI family.</text>
</comment>
<dbReference type="GO" id="GO:0046910">
    <property type="term" value="F:pectinesterase inhibitor activity"/>
    <property type="evidence" value="ECO:0007669"/>
    <property type="project" value="InterPro"/>
</dbReference>
<feature type="chain" id="PRO_5013363063" evidence="4">
    <location>
        <begin position="26"/>
        <end position="183"/>
    </location>
</feature>
<feature type="domain" description="Pectinesterase inhibitor" evidence="5">
    <location>
        <begin position="32"/>
        <end position="177"/>
    </location>
</feature>
<dbReference type="Pfam" id="PF04043">
    <property type="entry name" value="PMEI"/>
    <property type="match status" value="1"/>
</dbReference>